<reference evidence="1 2" key="1">
    <citation type="journal article" date="2021" name="Environ. Microbiol.">
        <title>Genetic insights into the dark matter of the mammalian gut microbiota through targeted genome reconstruction.</title>
        <authorList>
            <person name="Lugli G.A."/>
            <person name="Alessandri G."/>
            <person name="Milani C."/>
            <person name="Viappiani A."/>
            <person name="Fontana F."/>
            <person name="Tarracchini C."/>
            <person name="Mancabelli L."/>
            <person name="Argentini C."/>
            <person name="Ruiz L."/>
            <person name="Margolles A."/>
            <person name="van Sinderen D."/>
            <person name="Turroni F."/>
            <person name="Ventura M."/>
        </authorList>
    </citation>
    <scope>NUCLEOTIDE SEQUENCE [LARGE SCALE GENOMIC DNA]</scope>
    <source>
        <strain evidence="1 2">MA1</strain>
    </source>
</reference>
<dbReference type="EMBL" id="JAFEJT020000011">
    <property type="protein sequence ID" value="MCH9275456.1"/>
    <property type="molecule type" value="Genomic_DNA"/>
</dbReference>
<keyword evidence="2" id="KW-1185">Reference proteome</keyword>
<evidence type="ECO:0000313" key="2">
    <source>
        <dbReference type="Proteomes" id="UP000710815"/>
    </source>
</evidence>
<protein>
    <submittedName>
        <fullName evidence="1">Uncharacterized protein</fullName>
    </submittedName>
</protein>
<evidence type="ECO:0000313" key="1">
    <source>
        <dbReference type="EMBL" id="MCH9275456.1"/>
    </source>
</evidence>
<sequence length="98" mass="11119">MANAKGVFGVGLWREPLIARQTLTQKRAEALVCGESHLLPVSGQRKRGVERWFVAGAAHQTLTPKRIEELVYGENHVPLVRSQRKRSIWRWSLAKTFG</sequence>
<gene>
    <name evidence="1" type="ORF">JS533_004090</name>
</gene>
<dbReference type="Proteomes" id="UP000710815">
    <property type="component" value="Unassembled WGS sequence"/>
</dbReference>
<comment type="caution">
    <text evidence="1">The sequence shown here is derived from an EMBL/GenBank/DDBJ whole genome shotgun (WGS) entry which is preliminary data.</text>
</comment>
<organism evidence="1 2">
    <name type="scientific">Bifidobacterium amazonense</name>
    <dbReference type="NCBI Taxonomy" id="2809027"/>
    <lineage>
        <taxon>Bacteria</taxon>
        <taxon>Bacillati</taxon>
        <taxon>Actinomycetota</taxon>
        <taxon>Actinomycetes</taxon>
        <taxon>Bifidobacteriales</taxon>
        <taxon>Bifidobacteriaceae</taxon>
        <taxon>Bifidobacterium</taxon>
    </lineage>
</organism>
<accession>A0ABS9VU32</accession>
<reference evidence="1 2" key="2">
    <citation type="journal article" date="2021" name="Syst. Appl. Microbiol.">
        <title>Phylogenetic classification of ten novel species belonging to the genus Bifidobacterium comprising B. phasiani sp. nov., B. pongonis sp. nov., B. saguinibicoloris sp. nov., B. colobi sp. nov., B. simiiventris sp. nov., B. santillanense sp. nov., B. miconis sp. nov., B. amazonense sp. nov., B. pluvialisilvae sp. nov., and B. miconisargentati sp. nov.</title>
        <authorList>
            <person name="Lugli G.A."/>
            <person name="Calvete-Torre I."/>
            <person name="Alessandri G."/>
            <person name="Milani C."/>
            <person name="Turroni F."/>
            <person name="Laiolo P."/>
            <person name="Ossiprandi M.C."/>
            <person name="Margolles A."/>
            <person name="Ruiz L."/>
            <person name="Ventura M."/>
        </authorList>
    </citation>
    <scope>NUCLEOTIDE SEQUENCE [LARGE SCALE GENOMIC DNA]</scope>
    <source>
        <strain evidence="1 2">MA1</strain>
    </source>
</reference>
<name>A0ABS9VU32_9BIFI</name>
<proteinExistence type="predicted"/>
<dbReference type="RefSeq" id="WP_241513248.1">
    <property type="nucleotide sequence ID" value="NZ_JAFEJT020000011.1"/>
</dbReference>